<gene>
    <name evidence="1" type="ORF">K3G42_006024</name>
</gene>
<evidence type="ECO:0000313" key="1">
    <source>
        <dbReference type="EMBL" id="KAH7988098.1"/>
    </source>
</evidence>
<comment type="caution">
    <text evidence="1">The sequence shown here is derived from an EMBL/GenBank/DDBJ whole genome shotgun (WGS) entry which is preliminary data.</text>
</comment>
<dbReference type="Proteomes" id="UP000827872">
    <property type="component" value="Linkage Group LG10"/>
</dbReference>
<reference evidence="1" key="1">
    <citation type="submission" date="2021-08" db="EMBL/GenBank/DDBJ databases">
        <title>The first chromosome-level gecko genome reveals the dynamic sex chromosomes of Neotropical dwarf geckos (Sphaerodactylidae: Sphaerodactylus).</title>
        <authorList>
            <person name="Pinto B.J."/>
            <person name="Keating S.E."/>
            <person name="Gamble T."/>
        </authorList>
    </citation>
    <scope>NUCLEOTIDE SEQUENCE</scope>
    <source>
        <strain evidence="1">TG3544</strain>
    </source>
</reference>
<dbReference type="EMBL" id="CM037623">
    <property type="protein sequence ID" value="KAH7988098.1"/>
    <property type="molecule type" value="Genomic_DNA"/>
</dbReference>
<organism evidence="1 2">
    <name type="scientific">Sphaerodactylus townsendi</name>
    <dbReference type="NCBI Taxonomy" id="933632"/>
    <lineage>
        <taxon>Eukaryota</taxon>
        <taxon>Metazoa</taxon>
        <taxon>Chordata</taxon>
        <taxon>Craniata</taxon>
        <taxon>Vertebrata</taxon>
        <taxon>Euteleostomi</taxon>
        <taxon>Lepidosauria</taxon>
        <taxon>Squamata</taxon>
        <taxon>Bifurcata</taxon>
        <taxon>Gekkota</taxon>
        <taxon>Sphaerodactylidae</taxon>
        <taxon>Sphaerodactylus</taxon>
    </lineage>
</organism>
<evidence type="ECO:0000313" key="2">
    <source>
        <dbReference type="Proteomes" id="UP000827872"/>
    </source>
</evidence>
<sequence>MRETWLSGGAAALRLPPRWRHPLWRQVKAIGVLGRLNELDTCLVARASEPVLLLWAEESASGKQEMELREAAAFASGGCQLMGILTWVSLSLFPPPKAQIKASCKAEIPHSGAVIGWYQGGNEAGVLSM</sequence>
<accession>A0ACB8E784</accession>
<name>A0ACB8E784_9SAUR</name>
<protein>
    <submittedName>
        <fullName evidence="1">Uncharacterized protein</fullName>
    </submittedName>
</protein>
<keyword evidence="2" id="KW-1185">Reference proteome</keyword>
<proteinExistence type="predicted"/>